<protein>
    <submittedName>
        <fullName evidence="4">Sarcosine oxidase subunit beta</fullName>
        <ecNumber evidence="4">1.5.3.1</ecNumber>
    </submittedName>
</protein>
<dbReference type="Gene3D" id="3.50.50.60">
    <property type="entry name" value="FAD/NAD(P)-binding domain"/>
    <property type="match status" value="1"/>
</dbReference>
<dbReference type="Proteomes" id="UP000275777">
    <property type="component" value="Chromosome"/>
</dbReference>
<dbReference type="Pfam" id="PF01266">
    <property type="entry name" value="DAO"/>
    <property type="match status" value="1"/>
</dbReference>
<evidence type="ECO:0000256" key="1">
    <source>
        <dbReference type="ARBA" id="ARBA00009410"/>
    </source>
</evidence>
<dbReference type="Gene3D" id="3.30.9.10">
    <property type="entry name" value="D-Amino Acid Oxidase, subunit A, domain 2"/>
    <property type="match status" value="1"/>
</dbReference>
<dbReference type="InterPro" id="IPR036188">
    <property type="entry name" value="FAD/NAD-bd_sf"/>
</dbReference>
<dbReference type="GO" id="GO:0005886">
    <property type="term" value="C:plasma membrane"/>
    <property type="evidence" value="ECO:0007669"/>
    <property type="project" value="TreeGrafter"/>
</dbReference>
<gene>
    <name evidence="4" type="primary">soxB</name>
    <name evidence="4" type="ORF">NCTC9695_05405</name>
</gene>
<evidence type="ECO:0000256" key="2">
    <source>
        <dbReference type="ARBA" id="ARBA00023002"/>
    </source>
</evidence>
<dbReference type="GO" id="GO:0008718">
    <property type="term" value="F:D-amino-acid dehydrogenase activity"/>
    <property type="evidence" value="ECO:0007669"/>
    <property type="project" value="TreeGrafter"/>
</dbReference>
<dbReference type="SUPFAM" id="SSF54373">
    <property type="entry name" value="FAD-linked reductases, C-terminal domain"/>
    <property type="match status" value="1"/>
</dbReference>
<sequence>MSGVSVTGPDGSYQRVTADAYVLALGSHSPLLAAPLGLRLPIYPAKGYSATAPVKSLIAAPMVSLTDESHKLVFSRLGDELRIAGTAELSGYSSSLDPRRCEALLRRARALFPAACDWEAARFWSGLRPATPGNVPLIGKSRVGRLYLNTGHGTLGWTEGAGSGRALAEIISGRMPQLDFAFCGR</sequence>
<keyword evidence="2 4" id="KW-0560">Oxidoreductase</keyword>
<dbReference type="GO" id="GO:0005737">
    <property type="term" value="C:cytoplasm"/>
    <property type="evidence" value="ECO:0007669"/>
    <property type="project" value="TreeGrafter"/>
</dbReference>
<name>A0A3S4LL48_CHRVL</name>
<reference evidence="4 5" key="1">
    <citation type="submission" date="2018-12" db="EMBL/GenBank/DDBJ databases">
        <authorList>
            <consortium name="Pathogen Informatics"/>
        </authorList>
    </citation>
    <scope>NUCLEOTIDE SEQUENCE [LARGE SCALE GENOMIC DNA]</scope>
    <source>
        <strain evidence="4 5">NCTC9695</strain>
    </source>
</reference>
<dbReference type="GO" id="GO:0008115">
    <property type="term" value="F:sarcosine oxidase activity"/>
    <property type="evidence" value="ECO:0007669"/>
    <property type="project" value="UniProtKB-EC"/>
</dbReference>
<evidence type="ECO:0000313" key="5">
    <source>
        <dbReference type="Proteomes" id="UP000275777"/>
    </source>
</evidence>
<feature type="domain" description="FAD dependent oxidoreductase" evidence="3">
    <location>
        <begin position="11"/>
        <end position="169"/>
    </location>
</feature>
<dbReference type="SUPFAM" id="SSF51971">
    <property type="entry name" value="Nucleotide-binding domain"/>
    <property type="match status" value="1"/>
</dbReference>
<dbReference type="EC" id="1.5.3.1" evidence="4"/>
<dbReference type="AlphaFoldDB" id="A0A3S4LL48"/>
<proteinExistence type="inferred from homology"/>
<dbReference type="PANTHER" id="PTHR13847">
    <property type="entry name" value="SARCOSINE DEHYDROGENASE-RELATED"/>
    <property type="match status" value="1"/>
</dbReference>
<evidence type="ECO:0000313" key="4">
    <source>
        <dbReference type="EMBL" id="VEB44901.1"/>
    </source>
</evidence>
<accession>A0A3S4LL48</accession>
<organism evidence="4 5">
    <name type="scientific">Chromobacterium violaceum</name>
    <dbReference type="NCBI Taxonomy" id="536"/>
    <lineage>
        <taxon>Bacteria</taxon>
        <taxon>Pseudomonadati</taxon>
        <taxon>Pseudomonadota</taxon>
        <taxon>Betaproteobacteria</taxon>
        <taxon>Neisseriales</taxon>
        <taxon>Chromobacteriaceae</taxon>
        <taxon>Chromobacterium</taxon>
    </lineage>
</organism>
<dbReference type="GO" id="GO:0055130">
    <property type="term" value="P:D-alanine catabolic process"/>
    <property type="evidence" value="ECO:0007669"/>
    <property type="project" value="TreeGrafter"/>
</dbReference>
<dbReference type="EMBL" id="LR134182">
    <property type="protein sequence ID" value="VEB44901.1"/>
    <property type="molecule type" value="Genomic_DNA"/>
</dbReference>
<dbReference type="PANTHER" id="PTHR13847:SF280">
    <property type="entry name" value="D-AMINO ACID DEHYDROGENASE"/>
    <property type="match status" value="1"/>
</dbReference>
<evidence type="ECO:0000259" key="3">
    <source>
        <dbReference type="Pfam" id="PF01266"/>
    </source>
</evidence>
<dbReference type="InterPro" id="IPR006076">
    <property type="entry name" value="FAD-dep_OxRdtase"/>
</dbReference>
<comment type="similarity">
    <text evidence="1">Belongs to the DadA oxidoreductase family.</text>
</comment>